<reference evidence="13 14" key="1">
    <citation type="submission" date="2019-03" db="EMBL/GenBank/DDBJ databases">
        <title>Draft genome of Brevundimonas sp. a heavy metal resistant soil bacteria.</title>
        <authorList>
            <person name="Soto J."/>
        </authorList>
    </citation>
    <scope>NUCLEOTIDE SEQUENCE [LARGE SCALE GENOMIC DNA]</scope>
    <source>
        <strain evidence="13 14">B-10</strain>
    </source>
</reference>
<evidence type="ECO:0000259" key="12">
    <source>
        <dbReference type="Pfam" id="PF26002"/>
    </source>
</evidence>
<evidence type="ECO:0000256" key="4">
    <source>
        <dbReference type="ARBA" id="ARBA00022475"/>
    </source>
</evidence>
<evidence type="ECO:0000256" key="3">
    <source>
        <dbReference type="ARBA" id="ARBA00022448"/>
    </source>
</evidence>
<evidence type="ECO:0000256" key="5">
    <source>
        <dbReference type="ARBA" id="ARBA00022519"/>
    </source>
</evidence>
<dbReference type="EMBL" id="SPVH01000002">
    <property type="protein sequence ID" value="TFW14355.1"/>
    <property type="molecule type" value="Genomic_DNA"/>
</dbReference>
<dbReference type="AlphaFoldDB" id="A0A4Y9S368"/>
<comment type="similarity">
    <text evidence="2 9">Belongs to the membrane fusion protein (MFP) (TC 8.A.1) family.</text>
</comment>
<feature type="domain" description="AprE-like long alpha-helical hairpin" evidence="11">
    <location>
        <begin position="99"/>
        <end position="289"/>
    </location>
</feature>
<dbReference type="InterPro" id="IPR050739">
    <property type="entry name" value="MFP"/>
</dbReference>
<dbReference type="Gene3D" id="2.40.50.100">
    <property type="match status" value="1"/>
</dbReference>
<dbReference type="InterPro" id="IPR010129">
    <property type="entry name" value="T1SS_HlyD"/>
</dbReference>
<organism evidence="13 14">
    <name type="scientific">Brevundimonas intermedia</name>
    <dbReference type="NCBI Taxonomy" id="74315"/>
    <lineage>
        <taxon>Bacteria</taxon>
        <taxon>Pseudomonadati</taxon>
        <taxon>Pseudomonadota</taxon>
        <taxon>Alphaproteobacteria</taxon>
        <taxon>Caulobacterales</taxon>
        <taxon>Caulobacteraceae</taxon>
        <taxon>Brevundimonas</taxon>
    </lineage>
</organism>
<feature type="transmembrane region" description="Helical" evidence="9">
    <location>
        <begin position="20"/>
        <end position="42"/>
    </location>
</feature>
<dbReference type="Pfam" id="PF26002">
    <property type="entry name" value="Beta-barrel_AprE"/>
    <property type="match status" value="1"/>
</dbReference>
<protein>
    <recommendedName>
        <fullName evidence="9">Membrane fusion protein (MFP) family protein</fullName>
    </recommendedName>
</protein>
<keyword evidence="7 9" id="KW-1133">Transmembrane helix</keyword>
<dbReference type="Proteomes" id="UP000298216">
    <property type="component" value="Unassembled WGS sequence"/>
</dbReference>
<dbReference type="Pfam" id="PF25994">
    <property type="entry name" value="HH_AprE"/>
    <property type="match status" value="1"/>
</dbReference>
<sequence length="445" mass="48381">MKRLFRHAMPSNSPADAPWADVLVGGVIALLFFIVFLGWAALAPLDAAAYAPGQITVSGSRQAVQHREGGTVRALHVTEGADVRRGEVLIVLDTSEMQAVQRSLTGQVFALLAQRARMTAERNDRRVVPMPPEFISLNSADAEVAKEAMRLQQLQLDARSSGRSSRIGIFGQRIDQVLQQIEGLNRQSKSIVEQRRLIEEELEGIKSLAARGYAPENRVRALQRSAAALDGDNGVLLAQIAQANEAIGESRLQMAAVQTERDEEIADQLRQVEVQLNDLRPRLAAVTDQISRSEIRAPASGKVVGLTLHTVGGVAPAAQSLMEIVPEHAALVISARVSPVDADNIHVGQETEVRFSAIQGRVLPTIYGRVTRISADSFIEEQSGRGYFTAEVRVPPEELARLGASSRTVGPGLPVEVIVPLRKRTALAYLVEPLAHAFWRAGREQ</sequence>
<evidence type="ECO:0000313" key="13">
    <source>
        <dbReference type="EMBL" id="TFW14355.1"/>
    </source>
</evidence>
<feature type="coiled-coil region" evidence="10">
    <location>
        <begin position="137"/>
        <end position="201"/>
    </location>
</feature>
<keyword evidence="14" id="KW-1185">Reference proteome</keyword>
<evidence type="ECO:0000256" key="9">
    <source>
        <dbReference type="RuleBase" id="RU365093"/>
    </source>
</evidence>
<evidence type="ECO:0000259" key="11">
    <source>
        <dbReference type="Pfam" id="PF25994"/>
    </source>
</evidence>
<dbReference type="RefSeq" id="WP_135193741.1">
    <property type="nucleotide sequence ID" value="NZ_SPVH01000002.1"/>
</dbReference>
<comment type="subcellular location">
    <subcellularLocation>
        <location evidence="1 9">Cell inner membrane</location>
        <topology evidence="1 9">Single-pass membrane protein</topology>
    </subcellularLocation>
</comment>
<evidence type="ECO:0000256" key="1">
    <source>
        <dbReference type="ARBA" id="ARBA00004377"/>
    </source>
</evidence>
<accession>A0A4Y9S368</accession>
<dbReference type="NCBIfam" id="TIGR01843">
    <property type="entry name" value="type_I_hlyD"/>
    <property type="match status" value="1"/>
</dbReference>
<evidence type="ECO:0000256" key="7">
    <source>
        <dbReference type="ARBA" id="ARBA00022989"/>
    </source>
</evidence>
<keyword evidence="3 9" id="KW-0813">Transport</keyword>
<evidence type="ECO:0000256" key="6">
    <source>
        <dbReference type="ARBA" id="ARBA00022692"/>
    </source>
</evidence>
<dbReference type="InterPro" id="IPR058982">
    <property type="entry name" value="Beta-barrel_AprE"/>
</dbReference>
<keyword evidence="10" id="KW-0175">Coiled coil</keyword>
<dbReference type="Gene3D" id="2.40.30.170">
    <property type="match status" value="1"/>
</dbReference>
<evidence type="ECO:0000256" key="2">
    <source>
        <dbReference type="ARBA" id="ARBA00009477"/>
    </source>
</evidence>
<dbReference type="OrthoDB" id="9810980at2"/>
<gene>
    <name evidence="13" type="ORF">EGY25_03930</name>
</gene>
<keyword evidence="5 9" id="KW-0997">Cell inner membrane</keyword>
<keyword evidence="4 9" id="KW-1003">Cell membrane</keyword>
<evidence type="ECO:0000256" key="10">
    <source>
        <dbReference type="SAM" id="Coils"/>
    </source>
</evidence>
<dbReference type="GO" id="GO:0005886">
    <property type="term" value="C:plasma membrane"/>
    <property type="evidence" value="ECO:0007669"/>
    <property type="project" value="UniProtKB-SubCell"/>
</dbReference>
<dbReference type="PANTHER" id="PTHR30386">
    <property type="entry name" value="MEMBRANE FUSION SUBUNIT OF EMRAB-TOLC MULTIDRUG EFFLUX PUMP"/>
    <property type="match status" value="1"/>
</dbReference>
<proteinExistence type="inferred from homology"/>
<evidence type="ECO:0000256" key="8">
    <source>
        <dbReference type="ARBA" id="ARBA00023136"/>
    </source>
</evidence>
<keyword evidence="8 9" id="KW-0472">Membrane</keyword>
<dbReference type="SUPFAM" id="SSF111369">
    <property type="entry name" value="HlyD-like secretion proteins"/>
    <property type="match status" value="1"/>
</dbReference>
<dbReference type="InterPro" id="IPR058781">
    <property type="entry name" value="HH_AprE-like"/>
</dbReference>
<name>A0A4Y9S368_9CAUL</name>
<evidence type="ECO:0000313" key="14">
    <source>
        <dbReference type="Proteomes" id="UP000298216"/>
    </source>
</evidence>
<comment type="caution">
    <text evidence="13">The sequence shown here is derived from an EMBL/GenBank/DDBJ whole genome shotgun (WGS) entry which is preliminary data.</text>
</comment>
<dbReference type="PANTHER" id="PTHR30386:SF17">
    <property type="entry name" value="ALKALINE PROTEASE SECRETION PROTEIN APRE"/>
    <property type="match status" value="1"/>
</dbReference>
<dbReference type="GO" id="GO:0015031">
    <property type="term" value="P:protein transport"/>
    <property type="evidence" value="ECO:0007669"/>
    <property type="project" value="InterPro"/>
</dbReference>
<dbReference type="PRINTS" id="PR01490">
    <property type="entry name" value="RTXTOXIND"/>
</dbReference>
<feature type="domain" description="AprE-like beta-barrel" evidence="12">
    <location>
        <begin position="331"/>
        <end position="420"/>
    </location>
</feature>
<keyword evidence="6 9" id="KW-0812">Transmembrane</keyword>